<gene>
    <name evidence="1" type="ORF">MPLDJ20_220058</name>
</gene>
<evidence type="ECO:0000313" key="2">
    <source>
        <dbReference type="Proteomes" id="UP000046373"/>
    </source>
</evidence>
<reference evidence="1 2" key="1">
    <citation type="submission" date="2014-08" db="EMBL/GenBank/DDBJ databases">
        <authorList>
            <person name="Moulin Lionel"/>
        </authorList>
    </citation>
    <scope>NUCLEOTIDE SEQUENCE [LARGE SCALE GENOMIC DNA]</scope>
</reference>
<organism evidence="1 2">
    <name type="scientific">Mesorhizobium plurifarium</name>
    <dbReference type="NCBI Taxonomy" id="69974"/>
    <lineage>
        <taxon>Bacteria</taxon>
        <taxon>Pseudomonadati</taxon>
        <taxon>Pseudomonadota</taxon>
        <taxon>Alphaproteobacteria</taxon>
        <taxon>Hyphomicrobiales</taxon>
        <taxon>Phyllobacteriaceae</taxon>
        <taxon>Mesorhizobium</taxon>
    </lineage>
</organism>
<dbReference type="AlphaFoldDB" id="A0A090F980"/>
<sequence>MAALAMAVVAGRSWTSVVVEDAHVTSREIQSQGGRGRRGTRMERLLAIVNAEFLLPPEGRNGAKLNLMGAKRAMVTGLAIADAVMMSICSSLGRHPC</sequence>
<dbReference type="GeneID" id="31891199"/>
<protein>
    <submittedName>
        <fullName evidence="1">Uncharacterized protein</fullName>
    </submittedName>
</protein>
<accession>A0A090F980</accession>
<dbReference type="EMBL" id="CCNB01000015">
    <property type="protein sequence ID" value="CDX38109.1"/>
    <property type="molecule type" value="Genomic_DNA"/>
</dbReference>
<dbReference type="Proteomes" id="UP000046373">
    <property type="component" value="Unassembled WGS sequence"/>
</dbReference>
<name>A0A090F980_MESPL</name>
<proteinExistence type="predicted"/>
<evidence type="ECO:0000313" key="1">
    <source>
        <dbReference type="EMBL" id="CDX38109.1"/>
    </source>
</evidence>